<protein>
    <submittedName>
        <fullName evidence="8">Archaeal flagella assembly protein J</fullName>
    </submittedName>
</protein>
<proteinExistence type="predicted"/>
<keyword evidence="2" id="KW-1003">Cell membrane</keyword>
<feature type="transmembrane region" description="Helical" evidence="6">
    <location>
        <begin position="505"/>
        <end position="531"/>
    </location>
</feature>
<dbReference type="HOGENOM" id="CLU_036985_0_0_2"/>
<keyword evidence="9" id="KW-1185">Reference proteome</keyword>
<feature type="transmembrane region" description="Helical" evidence="6">
    <location>
        <begin position="196"/>
        <end position="217"/>
    </location>
</feature>
<dbReference type="InterPro" id="IPR056569">
    <property type="entry name" value="ArlJ-like"/>
</dbReference>
<evidence type="ECO:0000256" key="6">
    <source>
        <dbReference type="SAM" id="Phobius"/>
    </source>
</evidence>
<keyword evidence="4 6" id="KW-1133">Transmembrane helix</keyword>
<sequence>MGEDVNAPGDVIIKNPAKTPGNMSMMKRLRKFFLPIILYIRSYIESGRIDIDILYMVTYMNSIATSNISRDEIFKKVSEREEYACSKYMKEVYLLAKNWNYEYGAACNLVARKVANKKLKDLLMRLSNAMSSGESEKKFLENEWQTMLLIYKNEYERSLESLKKWTDAYTALLVSLSFISITILLSLVIYNLGDKYTTIIATIIVVILVSAAGVLILRSEAPKEFRTHKMLICSPEQQRIKNMQRIILPIGVIVTCLMLLLGIDLGIILIFIGLMLIPMGLIGIKDDRNIFTRDRDFSEFTKMLGTIIGSMGVTVKEGITKVDRKSIKSLEPLVKKLYVQLFMGIDPRLCWTKFVGNSGSELINKFTHIFIDAIDMGGDATKIGKLVNTTNLEVVLLRMKRNLLSSSFINLLIPMHAAMVGLIIFVIQIMIIFSGIISDLYSTMDLSVSSDMGGEGMIISSLGFNLFQDVPAGLFTQYCIALVIILTIANTLAAKYVDGGDNYKIYYYGSIMCIISGICYIIVPIIVNVIFSFQGLEGGL</sequence>
<dbReference type="RefSeq" id="WP_014406505.1">
    <property type="nucleotide sequence ID" value="NC_017034.1"/>
</dbReference>
<evidence type="ECO:0000256" key="1">
    <source>
        <dbReference type="ARBA" id="ARBA00004651"/>
    </source>
</evidence>
<reference evidence="8 9" key="1">
    <citation type="journal article" date="2012" name="J. Bacteriol.">
        <title>Complete genome sequence of a thermophilic methanogen, Methanocella conradii HZ254, isolated from Chinese rice field soil.</title>
        <authorList>
            <person name="Lu Z."/>
            <person name="Lu Y."/>
        </authorList>
    </citation>
    <scope>NUCLEOTIDE SEQUENCE [LARGE SCALE GENOMIC DNA]</scope>
    <source>
        <strain evidence="9">DSM 24694 / JCM 17849 / CGMCC 1.5162 / HZ254</strain>
    </source>
</reference>
<evidence type="ECO:0000256" key="3">
    <source>
        <dbReference type="ARBA" id="ARBA00022692"/>
    </source>
</evidence>
<feature type="transmembrane region" description="Helical" evidence="6">
    <location>
        <begin position="168"/>
        <end position="190"/>
    </location>
</feature>
<dbReference type="PANTHER" id="PTHR35402">
    <property type="entry name" value="INTEGRAL MEMBRANE PROTEIN-RELATED"/>
    <property type="match status" value="1"/>
</dbReference>
<dbReference type="EMBL" id="CP003243">
    <property type="protein sequence ID" value="AFD00674.1"/>
    <property type="molecule type" value="Genomic_DNA"/>
</dbReference>
<evidence type="ECO:0000256" key="2">
    <source>
        <dbReference type="ARBA" id="ARBA00022475"/>
    </source>
</evidence>
<evidence type="ECO:0000256" key="5">
    <source>
        <dbReference type="ARBA" id="ARBA00023136"/>
    </source>
</evidence>
<evidence type="ECO:0000313" key="8">
    <source>
        <dbReference type="EMBL" id="AFD00674.1"/>
    </source>
</evidence>
<dbReference type="NCBIfam" id="NF004703">
    <property type="entry name" value="PRK06041.1-1"/>
    <property type="match status" value="1"/>
</dbReference>
<feature type="transmembrane region" description="Helical" evidence="6">
    <location>
        <begin position="246"/>
        <end position="261"/>
    </location>
</feature>
<keyword evidence="5 6" id="KW-0472">Membrane</keyword>
<feature type="transmembrane region" description="Helical" evidence="6">
    <location>
        <begin position="267"/>
        <end position="284"/>
    </location>
</feature>
<evidence type="ECO:0000259" key="7">
    <source>
        <dbReference type="Pfam" id="PF00482"/>
    </source>
</evidence>
<comment type="subcellular location">
    <subcellularLocation>
        <location evidence="1">Cell membrane</location>
        <topology evidence="1">Multi-pass membrane protein</topology>
    </subcellularLocation>
</comment>
<name>H8I4S9_METCZ</name>
<dbReference type="PANTHER" id="PTHR35402:SF2">
    <property type="entry name" value="FLAGELLA ACCESSORY PROTEIN J"/>
    <property type="match status" value="1"/>
</dbReference>
<dbReference type="GO" id="GO:0005886">
    <property type="term" value="C:plasma membrane"/>
    <property type="evidence" value="ECO:0007669"/>
    <property type="project" value="UniProtKB-SubCell"/>
</dbReference>
<evidence type="ECO:0000313" key="9">
    <source>
        <dbReference type="Proteomes" id="UP000005233"/>
    </source>
</evidence>
<feature type="transmembrane region" description="Helical" evidence="6">
    <location>
        <begin position="408"/>
        <end position="437"/>
    </location>
</feature>
<organism evidence="8 9">
    <name type="scientific">Methanocella conradii (strain DSM 24694 / JCM 17849 / CGMCC 1.5162 / HZ254)</name>
    <dbReference type="NCBI Taxonomy" id="1041930"/>
    <lineage>
        <taxon>Archaea</taxon>
        <taxon>Methanobacteriati</taxon>
        <taxon>Methanobacteriota</taxon>
        <taxon>Stenosarchaea group</taxon>
        <taxon>Methanomicrobia</taxon>
        <taxon>Methanocellales</taxon>
        <taxon>Methanocellaceae</taxon>
        <taxon>Methanocella</taxon>
    </lineage>
</organism>
<feature type="transmembrane region" description="Helical" evidence="6">
    <location>
        <begin position="475"/>
        <end position="493"/>
    </location>
</feature>
<feature type="domain" description="Type II secretion system protein GspF" evidence="7">
    <location>
        <begin position="58"/>
        <end position="182"/>
    </location>
</feature>
<dbReference type="KEGG" id="mez:Mtc_1934"/>
<dbReference type="InterPro" id="IPR018076">
    <property type="entry name" value="T2SS_GspF_dom"/>
</dbReference>
<dbReference type="Pfam" id="PF00482">
    <property type="entry name" value="T2SSF"/>
    <property type="match status" value="1"/>
</dbReference>
<keyword evidence="8" id="KW-0969">Cilium</keyword>
<evidence type="ECO:0000256" key="4">
    <source>
        <dbReference type="ARBA" id="ARBA00022989"/>
    </source>
</evidence>
<dbReference type="AlphaFoldDB" id="H8I4S9"/>
<keyword evidence="8" id="KW-0966">Cell projection</keyword>
<accession>H8I4S9</accession>
<keyword evidence="8" id="KW-0282">Flagellum</keyword>
<dbReference type="Proteomes" id="UP000005233">
    <property type="component" value="Chromosome"/>
</dbReference>
<dbReference type="STRING" id="1041930.Mtc_1934"/>
<keyword evidence="3 6" id="KW-0812">Transmembrane</keyword>
<gene>
    <name evidence="8" type="primary">flaJ</name>
    <name evidence="8" type="ordered locus">Mtc_1934</name>
</gene>
<dbReference type="eggNOG" id="arCOG01809">
    <property type="taxonomic scope" value="Archaea"/>
</dbReference>
<dbReference type="GeneID" id="11972082"/>
<dbReference type="OrthoDB" id="141855at2157"/>